<gene>
    <name evidence="1" type="ORF">PC115_g25969</name>
</gene>
<evidence type="ECO:0000313" key="2">
    <source>
        <dbReference type="Proteomes" id="UP000774804"/>
    </source>
</evidence>
<organism evidence="1 2">
    <name type="scientific">Phytophthora cactorum</name>
    <dbReference type="NCBI Taxonomy" id="29920"/>
    <lineage>
        <taxon>Eukaryota</taxon>
        <taxon>Sar</taxon>
        <taxon>Stramenopiles</taxon>
        <taxon>Oomycota</taxon>
        <taxon>Peronosporomycetes</taxon>
        <taxon>Peronosporales</taxon>
        <taxon>Peronosporaceae</taxon>
        <taxon>Phytophthora</taxon>
    </lineage>
</organism>
<proteinExistence type="predicted"/>
<dbReference type="Proteomes" id="UP000774804">
    <property type="component" value="Unassembled WGS sequence"/>
</dbReference>
<dbReference type="AlphaFoldDB" id="A0A8T0YRH6"/>
<name>A0A8T0YRH6_9STRA</name>
<evidence type="ECO:0000313" key="1">
    <source>
        <dbReference type="EMBL" id="KAG2853116.1"/>
    </source>
</evidence>
<protein>
    <submittedName>
        <fullName evidence="1">Uncharacterized protein</fullName>
    </submittedName>
</protein>
<sequence length="55" mass="5978">MAVQAREGVSLLLDHSWANLDHYMKLGQEVGDIKVDQIAEGIDAGTIFDTSIGFT</sequence>
<feature type="non-terminal residue" evidence="1">
    <location>
        <position position="1"/>
    </location>
</feature>
<reference evidence="1" key="1">
    <citation type="submission" date="2018-10" db="EMBL/GenBank/DDBJ databases">
        <title>Effector identification in a new, highly contiguous assembly of the strawberry crown rot pathogen Phytophthora cactorum.</title>
        <authorList>
            <person name="Armitage A.D."/>
            <person name="Nellist C.F."/>
            <person name="Bates H."/>
            <person name="Vickerstaff R.J."/>
            <person name="Harrison R.J."/>
        </authorList>
    </citation>
    <scope>NUCLEOTIDE SEQUENCE</scope>
    <source>
        <strain evidence="1">4032</strain>
    </source>
</reference>
<accession>A0A8T0YRH6</accession>
<dbReference type="EMBL" id="RCMI01006327">
    <property type="protein sequence ID" value="KAG2853116.1"/>
    <property type="molecule type" value="Genomic_DNA"/>
</dbReference>
<comment type="caution">
    <text evidence="1">The sequence shown here is derived from an EMBL/GenBank/DDBJ whole genome shotgun (WGS) entry which is preliminary data.</text>
</comment>